<feature type="region of interest" description="Disordered" evidence="7">
    <location>
        <begin position="171"/>
        <end position="218"/>
    </location>
</feature>
<feature type="compositionally biased region" description="Polar residues" evidence="7">
    <location>
        <begin position="21"/>
        <end position="30"/>
    </location>
</feature>
<evidence type="ECO:0000256" key="5">
    <source>
        <dbReference type="ARBA" id="ARBA00067320"/>
    </source>
</evidence>
<feature type="region of interest" description="Disordered" evidence="7">
    <location>
        <begin position="1"/>
        <end position="101"/>
    </location>
</feature>
<feature type="compositionally biased region" description="Gly residues" evidence="7">
    <location>
        <begin position="34"/>
        <end position="43"/>
    </location>
</feature>
<dbReference type="GO" id="GO:0003743">
    <property type="term" value="F:translation initiation factor activity"/>
    <property type="evidence" value="ECO:0007669"/>
    <property type="project" value="UniProtKB-KW"/>
</dbReference>
<organism evidence="9 10">
    <name type="scientific">Escallonia rubra</name>
    <dbReference type="NCBI Taxonomy" id="112253"/>
    <lineage>
        <taxon>Eukaryota</taxon>
        <taxon>Viridiplantae</taxon>
        <taxon>Streptophyta</taxon>
        <taxon>Embryophyta</taxon>
        <taxon>Tracheophyta</taxon>
        <taxon>Spermatophyta</taxon>
        <taxon>Magnoliopsida</taxon>
        <taxon>eudicotyledons</taxon>
        <taxon>Gunneridae</taxon>
        <taxon>Pentapetalae</taxon>
        <taxon>asterids</taxon>
        <taxon>campanulids</taxon>
        <taxon>Escalloniales</taxon>
        <taxon>Escalloniaceae</taxon>
        <taxon>Escallonia</taxon>
    </lineage>
</organism>
<proteinExistence type="inferred from homology"/>
<dbReference type="GO" id="GO:0006417">
    <property type="term" value="P:regulation of translation"/>
    <property type="evidence" value="ECO:0007669"/>
    <property type="project" value="UniProtKB-KW"/>
</dbReference>
<evidence type="ECO:0000256" key="4">
    <source>
        <dbReference type="ARBA" id="ARBA00022917"/>
    </source>
</evidence>
<feature type="region of interest" description="Disordered" evidence="7">
    <location>
        <begin position="1080"/>
        <end position="1119"/>
    </location>
</feature>
<feature type="compositionally biased region" description="Polar residues" evidence="7">
    <location>
        <begin position="1666"/>
        <end position="1676"/>
    </location>
</feature>
<evidence type="ECO:0000313" key="9">
    <source>
        <dbReference type="EMBL" id="KAK2984960.1"/>
    </source>
</evidence>
<keyword evidence="4" id="KW-0648">Protein biosynthesis</keyword>
<feature type="domain" description="MI" evidence="8">
    <location>
        <begin position="1722"/>
        <end position="1846"/>
    </location>
</feature>
<comment type="similarity">
    <text evidence="1">Belongs to the eukaryotic initiation factor 4G family.</text>
</comment>
<feature type="compositionally biased region" description="Pro residues" evidence="7">
    <location>
        <begin position="398"/>
        <end position="413"/>
    </location>
</feature>
<sequence length="1910" mass="207304">MSGNQSRADKGEPPIYRKTGRSGSYGQQRNSFAGGSGKAGGSAGTAPSRRKASNAQGAQSRVSGGGSGTASLNSDSHNSSAPRGVQQNGAHSQPAARGAYDAPVTSATVKLTDVSAQKSTRGVPKAPSSNAAAAVVTFDAALPATPAKGDASKSFPLQFGSISPGLMNGMQIPARTSSAPPNLDEQKRDQARHDSVRATPALPTPTIPKQQSPRKDAVAIDQSNNTDSHLMSKVKRDVQVSAAPPVTQTQKPSVHPISGMSMQIPFHQPQVPGQFGGLAPQMQSQAMTNPSLSLPMPMPLPLGNPSQVQQQLFVPNLQSHLMQSQGIMHQGQSLNFSSQMGQQLPPQMGNVVSITAQFQQQQAGKYGSNRRTVKITHPDTHEELRLDGSSSVARSHPSTPPQSQPIPSFPPPARPINYYPNPNAYNAGSMFFPPPNSLPLSSAQVPPSQAPRFYNPVSQGPPSVSFMNPSSHNSFSVNKSGSSVHGVTESSNLEDNAITSAPSASVKVIAKPAGSSHGEKVAGTSLSMSPPAGKSDARKTSRPKEEDRLLLPQRDTESVSDISQQRSVAASMSVTSQQSTAASSSISAESQRTYSLSSATAAALSVEDSTSVLTSSSEGTKNETVNRSSLSKGDEKKPSKKVQSLPQSQVSVQSTSALSFPPTSSELGVPSKSGIHATLEPATTSVLSGSSAAVQEPTKEVLVTTSIATPHASDTKNVDTGVVEGCESPEIVTADIMVDTSLGTDLLKSEMVGLNEPIHLSVTKPEQGETLLPEFSKQDEKHLEISSEPSLLKDFESVNQSEQNSVLEVTIATKETRSRRLEESVGRSIKDVNAGDLLMSTSVADALDTGTSSVTDGVSTVPLGNELDCEEFAESDVVDKDSPPVSIPSLSEVASRREEEGAESVITGLLSPSASGSKDKHLLERAKGTGSKAKKKRKEILQKADAAGTTSDLYMAYKGPEEKIGTTTSTGSSESTSRISLKQVSADISGEDGASTEKGGQGKSEPDDWEDAADISTPKLEATDSGNQVRGEDGNGEMAKKYSRDFLLTFSDQCTDLPEEFEITSDIAEALIVSNINVSRESFPSPGRVNDKQTGGSRLDRRGSGMGDDEKWSKFPGPLASGRDMRLDIGFGGNVVGMRPGQGGNYGVLRNPRGQAPGQYPGGILLGPMQSPGSGMQRNSSDSERWQRATGFHKGLIPSPHTPLQVMHKAERKYEVGKITDEEQAKQRQLKGILNKLTPQNFEKLFEQVKQVNIDNAGTLTDVISQIFDKALMEPTFCEMYANFCYHLAGDLPDFGEDNEKITFKRLLLNKCQEEFERGEREEEEANRADEEGGFKQSEEEREEKRVRARRRMLGNIRLIGELYKKKMLTERIMHECIKKLLGQYQNPDEEDVEALCKLMSTIGEMIDHPKAKEHMDAYFDMMTKLSNNMKLSSRLRFLLKDAVDLRKNKWQQRRKVEGPKKIEEVHRDALQERQAQTTRLSRGPSIGSSARRGQPMDFAPRGSNMVSPTYTQMGGFRGPPQQLRGYGAQDVRSDERHAFENRALSVPLPQRPIGDDSITLGPQGGLARGMSIRGQPSVQSLSSSDMPHPGDSRRMTAGLNGYSSVSDRTAYGSREDPIPRNIPERLVTPSAHDQSSTQERNLNYVNRELRNADRSFDRSLPASPPTRSRAPTLTQNVSSERVWSEERLRDMSVEAIKEYYRFLSDFKLLNVMYIAVVLSFNYLHYWMENYFHASSVKDEKEVALCIKDLNSPTFYPSMISIWVTDSFERKDMERDLLAKLLINLTKSHDSMLNQDQLIKGFESVLATLEDAVNDAPKAAEFLGRIFAKVILENVITITEIGRLIYEGGEEQGRLVEIGLAAEVLGSILEIIKSEKGDPVLNEIRGGSSLRLENFRPRDSRKAWRLDKFI</sequence>
<dbReference type="PROSITE" id="PS51366">
    <property type="entry name" value="MI"/>
    <property type="match status" value="1"/>
</dbReference>
<dbReference type="FunFam" id="1.25.40.180:FF:000024">
    <property type="entry name" value="Eukaryotic translation initiation factor 4G"/>
    <property type="match status" value="1"/>
</dbReference>
<feature type="region of interest" description="Disordered" evidence="7">
    <location>
        <begin position="510"/>
        <end position="591"/>
    </location>
</feature>
<feature type="compositionally biased region" description="Basic and acidic residues" evidence="7">
    <location>
        <begin position="535"/>
        <end position="557"/>
    </location>
</feature>
<feature type="region of interest" description="Disordered" evidence="7">
    <location>
        <begin position="1548"/>
        <end position="1676"/>
    </location>
</feature>
<dbReference type="Pfam" id="PF02854">
    <property type="entry name" value="MIF4G"/>
    <property type="match status" value="1"/>
</dbReference>
<evidence type="ECO:0000256" key="1">
    <source>
        <dbReference type="ARBA" id="ARBA00005775"/>
    </source>
</evidence>
<feature type="compositionally biased region" description="Basic and acidic residues" evidence="7">
    <location>
        <begin position="1098"/>
        <end position="1113"/>
    </location>
</feature>
<feature type="compositionally biased region" description="Basic and acidic residues" evidence="7">
    <location>
        <begin position="376"/>
        <end position="386"/>
    </location>
</feature>
<evidence type="ECO:0000256" key="2">
    <source>
        <dbReference type="ARBA" id="ARBA00022540"/>
    </source>
</evidence>
<dbReference type="Proteomes" id="UP001187471">
    <property type="component" value="Unassembled WGS sequence"/>
</dbReference>
<feature type="compositionally biased region" description="Polar residues" evidence="7">
    <location>
        <begin position="1632"/>
        <end position="1645"/>
    </location>
</feature>
<feature type="region of interest" description="Disordered" evidence="7">
    <location>
        <begin position="610"/>
        <end position="673"/>
    </location>
</feature>
<feature type="compositionally biased region" description="Basic and acidic residues" evidence="7">
    <location>
        <begin position="1648"/>
        <end position="1658"/>
    </location>
</feature>
<feature type="region of interest" description="Disordered" evidence="7">
    <location>
        <begin position="375"/>
        <end position="413"/>
    </location>
</feature>
<protein>
    <recommendedName>
        <fullName evidence="5">Eukaryotic translation initiation factor 4G</fullName>
    </recommendedName>
    <alternativeName>
        <fullName evidence="6">Protein synthesis initiation factor 4G</fullName>
    </alternativeName>
</protein>
<name>A0AA88UHF3_9ASTE</name>
<evidence type="ECO:0000259" key="8">
    <source>
        <dbReference type="PROSITE" id="PS51366"/>
    </source>
</evidence>
<dbReference type="PANTHER" id="PTHR23253">
    <property type="entry name" value="EUKARYOTIC TRANSLATION INITIATION FACTOR 4 GAMMA"/>
    <property type="match status" value="1"/>
</dbReference>
<dbReference type="SUPFAM" id="SSF48371">
    <property type="entry name" value="ARM repeat"/>
    <property type="match status" value="2"/>
</dbReference>
<dbReference type="PANTHER" id="PTHR23253:SF9">
    <property type="entry name" value="EUKARYOTIC TRANSLATION INITIATION FACTOR 4 GAMMA 2"/>
    <property type="match status" value="1"/>
</dbReference>
<feature type="compositionally biased region" description="Basic and acidic residues" evidence="7">
    <location>
        <begin position="184"/>
        <end position="196"/>
    </location>
</feature>
<feature type="region of interest" description="Disordered" evidence="7">
    <location>
        <begin position="441"/>
        <end position="490"/>
    </location>
</feature>
<comment type="caution">
    <text evidence="9">The sequence shown here is derived from an EMBL/GenBank/DDBJ whole genome shotgun (WGS) entry which is preliminary data.</text>
</comment>
<feature type="compositionally biased region" description="Low complexity" evidence="7">
    <location>
        <begin position="567"/>
        <end position="591"/>
    </location>
</feature>
<feature type="compositionally biased region" description="Low complexity" evidence="7">
    <location>
        <begin position="965"/>
        <end position="977"/>
    </location>
</feature>
<dbReference type="GO" id="GO:0016281">
    <property type="term" value="C:eukaryotic translation initiation factor 4F complex"/>
    <property type="evidence" value="ECO:0007669"/>
    <property type="project" value="TreeGrafter"/>
</dbReference>
<dbReference type="EMBL" id="JAVXUO010001201">
    <property type="protein sequence ID" value="KAK2984960.1"/>
    <property type="molecule type" value="Genomic_DNA"/>
</dbReference>
<accession>A0AA88UHF3</accession>
<dbReference type="InterPro" id="IPR003891">
    <property type="entry name" value="Initiation_fac_eIF4g_MI"/>
</dbReference>
<gene>
    <name evidence="9" type="ORF">RJ640_029234</name>
</gene>
<feature type="compositionally biased region" description="Polar residues" evidence="7">
    <location>
        <begin position="53"/>
        <end position="62"/>
    </location>
</feature>
<dbReference type="FunFam" id="1.25.40.180:FF:000034">
    <property type="entry name" value="Eukaryotic translation initiation factor 4G"/>
    <property type="match status" value="1"/>
</dbReference>
<evidence type="ECO:0000313" key="10">
    <source>
        <dbReference type="Proteomes" id="UP001187471"/>
    </source>
</evidence>
<dbReference type="Gene3D" id="1.25.40.180">
    <property type="match status" value="2"/>
</dbReference>
<feature type="compositionally biased region" description="Polar residues" evidence="7">
    <location>
        <begin position="610"/>
        <end position="631"/>
    </location>
</feature>
<feature type="compositionally biased region" description="Polar residues" evidence="7">
    <location>
        <begin position="1575"/>
        <end position="1586"/>
    </location>
</feature>
<feature type="compositionally biased region" description="Polar residues" evidence="7">
    <location>
        <begin position="456"/>
        <end position="490"/>
    </location>
</feature>
<dbReference type="InterPro" id="IPR016024">
    <property type="entry name" value="ARM-type_fold"/>
</dbReference>
<feature type="region of interest" description="Disordered" evidence="7">
    <location>
        <begin position="962"/>
        <end position="1037"/>
    </location>
</feature>
<keyword evidence="2" id="KW-0396">Initiation factor</keyword>
<keyword evidence="3" id="KW-0810">Translation regulation</keyword>
<evidence type="ECO:0000256" key="3">
    <source>
        <dbReference type="ARBA" id="ARBA00022845"/>
    </source>
</evidence>
<feature type="compositionally biased region" description="Low complexity" evidence="7">
    <location>
        <begin position="641"/>
        <end position="659"/>
    </location>
</feature>
<keyword evidence="10" id="KW-1185">Reference proteome</keyword>
<feature type="region of interest" description="Disordered" evidence="7">
    <location>
        <begin position="1318"/>
        <end position="1344"/>
    </location>
</feature>
<dbReference type="SMART" id="SM00544">
    <property type="entry name" value="MA3"/>
    <property type="match status" value="1"/>
</dbReference>
<dbReference type="InterPro" id="IPR003890">
    <property type="entry name" value="MIF4G-like_typ-3"/>
</dbReference>
<dbReference type="GO" id="GO:0003729">
    <property type="term" value="F:mRNA binding"/>
    <property type="evidence" value="ECO:0007669"/>
    <property type="project" value="TreeGrafter"/>
</dbReference>
<reference evidence="9" key="1">
    <citation type="submission" date="2022-12" db="EMBL/GenBank/DDBJ databases">
        <title>Draft genome assemblies for two species of Escallonia (Escalloniales).</title>
        <authorList>
            <person name="Chanderbali A."/>
            <person name="Dervinis C."/>
            <person name="Anghel I."/>
            <person name="Soltis D."/>
            <person name="Soltis P."/>
            <person name="Zapata F."/>
        </authorList>
    </citation>
    <scope>NUCLEOTIDE SEQUENCE</scope>
    <source>
        <strain evidence="9">UCBG92.1500</strain>
        <tissue evidence="9">Leaf</tissue>
    </source>
</reference>
<feature type="compositionally biased region" description="Polar residues" evidence="7">
    <location>
        <begin position="69"/>
        <end position="91"/>
    </location>
</feature>
<evidence type="ECO:0000256" key="6">
    <source>
        <dbReference type="ARBA" id="ARBA00075135"/>
    </source>
</evidence>
<dbReference type="SMART" id="SM00543">
    <property type="entry name" value="MIF4G"/>
    <property type="match status" value="1"/>
</dbReference>
<dbReference type="Pfam" id="PF02847">
    <property type="entry name" value="MA3"/>
    <property type="match status" value="1"/>
</dbReference>
<evidence type="ECO:0000256" key="7">
    <source>
        <dbReference type="SAM" id="MobiDB-lite"/>
    </source>
</evidence>
<feature type="region of interest" description="Disordered" evidence="7">
    <location>
        <begin position="1472"/>
        <end position="1501"/>
    </location>
</feature>
<feature type="region of interest" description="Disordered" evidence="7">
    <location>
        <begin position="875"/>
        <end position="944"/>
    </location>
</feature>
<feature type="compositionally biased region" description="Basic and acidic residues" evidence="7">
    <location>
        <begin position="917"/>
        <end position="927"/>
    </location>
</feature>